<evidence type="ECO:0000313" key="9">
    <source>
        <dbReference type="Proteomes" id="UP000017836"/>
    </source>
</evidence>
<evidence type="ECO:0000256" key="2">
    <source>
        <dbReference type="ARBA" id="ARBA00022692"/>
    </source>
</evidence>
<gene>
    <name evidence="8" type="ORF">AMTR_s00006p00262750</name>
</gene>
<name>W1PDZ3_AMBTC</name>
<dbReference type="GO" id="GO:0005789">
    <property type="term" value="C:endoplasmic reticulum membrane"/>
    <property type="evidence" value="ECO:0007669"/>
    <property type="project" value="UniProtKB-SubCell"/>
</dbReference>
<dbReference type="HOGENOM" id="CLU_028277_5_0_1"/>
<comment type="subcellular location">
    <subcellularLocation>
        <location evidence="1">Endoplasmic reticulum membrane</location>
        <topology evidence="1">Multi-pass membrane protein</topology>
    </subcellularLocation>
</comment>
<sequence length="361" mass="42301">MKEGLFDLLYWVHFKVVIVPLQETNTSTFIANALRHLIKSLTSSLRPLVSLPLAEAMLPEMSGIEWDRETYAQYQDFAALPLLALFFPSIRFFLDRFIFGKLGKRFIVGSQRCLDDEIHEKRRKLKKFKESAWKFIYFLSAEILALVVTYSEPWFTNSKFFWVGPGEQVWPDQKIKLKLKGLYMYAAGFYIYSIFALIFWETRRSDFGVSMAHHVATLILIVLSYIFRFARVGSVVLALHDASDVFLEIGKMSKYCGAESVASFAFILFVLSWVILRLVYYPLWILWSTSYEVLLTLDKEKHKVEGPIYYYVFNSLLFCLLVLHFYWWVLMYRMLVRQIEARGQLGDDVRSDSEGEDNHDD</sequence>
<dbReference type="EMBL" id="KI393980">
    <property type="protein sequence ID" value="ERN05846.1"/>
    <property type="molecule type" value="Genomic_DNA"/>
</dbReference>
<dbReference type="PANTHER" id="PTHR12560:SF49">
    <property type="entry name" value="CERAMIDE SYNTHASE 1 LOH3"/>
    <property type="match status" value="1"/>
</dbReference>
<dbReference type="eggNOG" id="KOG1607">
    <property type="taxonomic scope" value="Eukaryota"/>
</dbReference>
<keyword evidence="3 6" id="KW-1133">Transmembrane helix</keyword>
<evidence type="ECO:0000259" key="7">
    <source>
        <dbReference type="PROSITE" id="PS50922"/>
    </source>
</evidence>
<dbReference type="AlphaFoldDB" id="W1PDZ3"/>
<dbReference type="Gramene" id="ERN05846">
    <property type="protein sequence ID" value="ERN05846"/>
    <property type="gene ID" value="AMTR_s00006p00262750"/>
</dbReference>
<dbReference type="InterPro" id="IPR006634">
    <property type="entry name" value="TLC-dom"/>
</dbReference>
<evidence type="ECO:0000256" key="4">
    <source>
        <dbReference type="ARBA" id="ARBA00023136"/>
    </source>
</evidence>
<dbReference type="InterPro" id="IPR016439">
    <property type="entry name" value="Lag1/Lac1-like"/>
</dbReference>
<proteinExistence type="predicted"/>
<dbReference type="STRING" id="13333.W1PDZ3"/>
<dbReference type="SMART" id="SM00724">
    <property type="entry name" value="TLC"/>
    <property type="match status" value="1"/>
</dbReference>
<feature type="transmembrane region" description="Helical" evidence="6">
    <location>
        <begin position="131"/>
        <end position="151"/>
    </location>
</feature>
<reference evidence="9" key="1">
    <citation type="journal article" date="2013" name="Science">
        <title>The Amborella genome and the evolution of flowering plants.</title>
        <authorList>
            <consortium name="Amborella Genome Project"/>
        </authorList>
    </citation>
    <scope>NUCLEOTIDE SEQUENCE [LARGE SCALE GENOMIC DNA]</scope>
</reference>
<evidence type="ECO:0000256" key="3">
    <source>
        <dbReference type="ARBA" id="ARBA00022989"/>
    </source>
</evidence>
<dbReference type="GO" id="GO:0046513">
    <property type="term" value="P:ceramide biosynthetic process"/>
    <property type="evidence" value="ECO:0000318"/>
    <property type="project" value="GO_Central"/>
</dbReference>
<keyword evidence="9" id="KW-1185">Reference proteome</keyword>
<dbReference type="PROSITE" id="PS50922">
    <property type="entry name" value="TLC"/>
    <property type="match status" value="1"/>
</dbReference>
<feature type="transmembrane region" description="Helical" evidence="6">
    <location>
        <begin position="261"/>
        <end position="287"/>
    </location>
</feature>
<dbReference type="Proteomes" id="UP000017836">
    <property type="component" value="Unassembled WGS sequence"/>
</dbReference>
<evidence type="ECO:0000256" key="1">
    <source>
        <dbReference type="ARBA" id="ARBA00004477"/>
    </source>
</evidence>
<dbReference type="Pfam" id="PF03798">
    <property type="entry name" value="TRAM_LAG1_CLN8"/>
    <property type="match status" value="1"/>
</dbReference>
<feature type="transmembrane region" description="Helical" evidence="6">
    <location>
        <begin position="308"/>
        <end position="329"/>
    </location>
</feature>
<dbReference type="OMA" id="KLYCLLQ"/>
<keyword evidence="2 5" id="KW-0812">Transmembrane</keyword>
<dbReference type="GO" id="GO:0005783">
    <property type="term" value="C:endoplasmic reticulum"/>
    <property type="evidence" value="ECO:0000318"/>
    <property type="project" value="GO_Central"/>
</dbReference>
<protein>
    <recommendedName>
        <fullName evidence="7">TLC domain-containing protein</fullName>
    </recommendedName>
</protein>
<feature type="domain" description="TLC" evidence="7">
    <location>
        <begin position="126"/>
        <end position="340"/>
    </location>
</feature>
<evidence type="ECO:0000256" key="6">
    <source>
        <dbReference type="SAM" id="Phobius"/>
    </source>
</evidence>
<organism evidence="8 9">
    <name type="scientific">Amborella trichopoda</name>
    <dbReference type="NCBI Taxonomy" id="13333"/>
    <lineage>
        <taxon>Eukaryota</taxon>
        <taxon>Viridiplantae</taxon>
        <taxon>Streptophyta</taxon>
        <taxon>Embryophyta</taxon>
        <taxon>Tracheophyta</taxon>
        <taxon>Spermatophyta</taxon>
        <taxon>Magnoliopsida</taxon>
        <taxon>Amborellales</taxon>
        <taxon>Amborellaceae</taxon>
        <taxon>Amborella</taxon>
    </lineage>
</organism>
<accession>W1PDZ3</accession>
<keyword evidence="4 5" id="KW-0472">Membrane</keyword>
<dbReference type="PANTHER" id="PTHR12560">
    <property type="entry name" value="LONGEVITY ASSURANCE FACTOR 1 LAG1"/>
    <property type="match status" value="1"/>
</dbReference>
<feature type="transmembrane region" description="Helical" evidence="6">
    <location>
        <begin position="77"/>
        <end position="94"/>
    </location>
</feature>
<dbReference type="GO" id="GO:0050291">
    <property type="term" value="F:sphingosine N-acyltransferase activity"/>
    <property type="evidence" value="ECO:0000318"/>
    <property type="project" value="GO_Central"/>
</dbReference>
<feature type="transmembrane region" description="Helical" evidence="6">
    <location>
        <begin position="207"/>
        <end position="227"/>
    </location>
</feature>
<evidence type="ECO:0000313" key="8">
    <source>
        <dbReference type="EMBL" id="ERN05846.1"/>
    </source>
</evidence>
<evidence type="ECO:0000256" key="5">
    <source>
        <dbReference type="PROSITE-ProRule" id="PRU00205"/>
    </source>
</evidence>
<feature type="transmembrane region" description="Helical" evidence="6">
    <location>
        <begin position="182"/>
        <end position="200"/>
    </location>
</feature>